<dbReference type="EMBL" id="JAHHIF010000008">
    <property type="protein sequence ID" value="MBW4544338.1"/>
    <property type="molecule type" value="Genomic_DNA"/>
</dbReference>
<evidence type="ECO:0000313" key="2">
    <source>
        <dbReference type="Proteomes" id="UP000753908"/>
    </source>
</evidence>
<dbReference type="AlphaFoldDB" id="A0A951PIL2"/>
<accession>A0A951PIL2</accession>
<comment type="caution">
    <text evidence="1">The sequence shown here is derived from an EMBL/GenBank/DDBJ whole genome shotgun (WGS) entry which is preliminary data.</text>
</comment>
<dbReference type="Proteomes" id="UP000753908">
    <property type="component" value="Unassembled WGS sequence"/>
</dbReference>
<proteinExistence type="predicted"/>
<dbReference type="Pfam" id="PF11927">
    <property type="entry name" value="HODM_asu-like"/>
    <property type="match status" value="1"/>
</dbReference>
<gene>
    <name evidence="1" type="ORF">KME25_07845</name>
</gene>
<sequence length="282" mass="32391">MGLKSLNLQEWIEIDEHLAKELALKDKLLKNQYSDVFACLPESRLSQKEVLDLLLNHLVEHFPQHYRQQGTTIENICTGQVWDITHFEAVPLDLAGRLVQEDLLLMQPSPEGYILTAASLCFPSRWRLREKLGHPLAQIHASVPGYHDKLERPVDSFFDRLKVNHPAWRLNWSIVDSPELFLAQEKGDLDTTINAENAGEKLWIRVERQTLRRLEVSGDILFTIRTYVHPLQMLEENSAIAHNLAEAVKQIPLGMQIYKNLLPIREALLGYLEQVTAAHSMN</sequence>
<organism evidence="1 2">
    <name type="scientific">Symplocastrum torsivum CPER-KK1</name>
    <dbReference type="NCBI Taxonomy" id="450513"/>
    <lineage>
        <taxon>Bacteria</taxon>
        <taxon>Bacillati</taxon>
        <taxon>Cyanobacteriota</taxon>
        <taxon>Cyanophyceae</taxon>
        <taxon>Oscillatoriophycideae</taxon>
        <taxon>Oscillatoriales</taxon>
        <taxon>Microcoleaceae</taxon>
        <taxon>Symplocastrum</taxon>
    </lineage>
</organism>
<protein>
    <submittedName>
        <fullName evidence="1">DUF3445 domain-containing protein</fullName>
    </submittedName>
</protein>
<reference evidence="1" key="2">
    <citation type="journal article" date="2022" name="Microbiol. Resour. Announc.">
        <title>Metagenome Sequencing to Explore Phylogenomics of Terrestrial Cyanobacteria.</title>
        <authorList>
            <person name="Ward R.D."/>
            <person name="Stajich J.E."/>
            <person name="Johansen J.R."/>
            <person name="Huntemann M."/>
            <person name="Clum A."/>
            <person name="Foster B."/>
            <person name="Foster B."/>
            <person name="Roux S."/>
            <person name="Palaniappan K."/>
            <person name="Varghese N."/>
            <person name="Mukherjee S."/>
            <person name="Reddy T.B.K."/>
            <person name="Daum C."/>
            <person name="Copeland A."/>
            <person name="Chen I.A."/>
            <person name="Ivanova N.N."/>
            <person name="Kyrpides N.C."/>
            <person name="Shapiro N."/>
            <person name="Eloe-Fadrosh E.A."/>
            <person name="Pietrasiak N."/>
        </authorList>
    </citation>
    <scope>NUCLEOTIDE SEQUENCE</scope>
    <source>
        <strain evidence="1">CPER-KK1</strain>
    </source>
</reference>
<evidence type="ECO:0000313" key="1">
    <source>
        <dbReference type="EMBL" id="MBW4544338.1"/>
    </source>
</evidence>
<reference evidence="1" key="1">
    <citation type="submission" date="2021-05" db="EMBL/GenBank/DDBJ databases">
        <authorList>
            <person name="Pietrasiak N."/>
            <person name="Ward R."/>
            <person name="Stajich J.E."/>
            <person name="Kurbessoian T."/>
        </authorList>
    </citation>
    <scope>NUCLEOTIDE SEQUENCE</scope>
    <source>
        <strain evidence="1">CPER-KK1</strain>
    </source>
</reference>
<name>A0A951PIL2_9CYAN</name>
<dbReference type="InterPro" id="IPR021848">
    <property type="entry name" value="HODM_asu-like"/>
</dbReference>